<dbReference type="SUPFAM" id="SSF46689">
    <property type="entry name" value="Homeodomain-like"/>
    <property type="match status" value="1"/>
</dbReference>
<dbReference type="SUPFAM" id="SSF53697">
    <property type="entry name" value="SIS domain"/>
    <property type="match status" value="1"/>
</dbReference>
<dbReference type="Pfam" id="PF01418">
    <property type="entry name" value="HTH_6"/>
    <property type="match status" value="1"/>
</dbReference>
<dbReference type="GO" id="GO:1901135">
    <property type="term" value="P:carbohydrate derivative metabolic process"/>
    <property type="evidence" value="ECO:0007669"/>
    <property type="project" value="InterPro"/>
</dbReference>
<dbReference type="InterPro" id="IPR047640">
    <property type="entry name" value="RpiR-like"/>
</dbReference>
<dbReference type="Gene3D" id="3.40.50.10490">
    <property type="entry name" value="Glucose-6-phosphate isomerase like protein, domain 1"/>
    <property type="match status" value="1"/>
</dbReference>
<organism evidence="6 7">
    <name type="scientific">Halanaerobium saccharolyticum</name>
    <dbReference type="NCBI Taxonomy" id="43595"/>
    <lineage>
        <taxon>Bacteria</taxon>
        <taxon>Bacillati</taxon>
        <taxon>Bacillota</taxon>
        <taxon>Clostridia</taxon>
        <taxon>Halanaerobiales</taxon>
        <taxon>Halanaerobiaceae</taxon>
        <taxon>Halanaerobium</taxon>
    </lineage>
</organism>
<dbReference type="InterPro" id="IPR035472">
    <property type="entry name" value="RpiR-like_SIS"/>
</dbReference>
<dbReference type="PROSITE" id="PS51464">
    <property type="entry name" value="SIS"/>
    <property type="match status" value="1"/>
</dbReference>
<dbReference type="GO" id="GO:0097367">
    <property type="term" value="F:carbohydrate derivative binding"/>
    <property type="evidence" value="ECO:0007669"/>
    <property type="project" value="InterPro"/>
</dbReference>
<accession>A0A2T5RN22</accession>
<dbReference type="InterPro" id="IPR046348">
    <property type="entry name" value="SIS_dom_sf"/>
</dbReference>
<feature type="domain" description="HTH rpiR-type" evidence="4">
    <location>
        <begin position="8"/>
        <end position="84"/>
    </location>
</feature>
<proteinExistence type="predicted"/>
<dbReference type="CDD" id="cd05013">
    <property type="entry name" value="SIS_RpiR"/>
    <property type="match status" value="1"/>
</dbReference>
<dbReference type="InterPro" id="IPR009057">
    <property type="entry name" value="Homeodomain-like_sf"/>
</dbReference>
<evidence type="ECO:0000256" key="1">
    <source>
        <dbReference type="ARBA" id="ARBA00023015"/>
    </source>
</evidence>
<dbReference type="RefSeq" id="WP_108138822.1">
    <property type="nucleotide sequence ID" value="NZ_QAXS01000006.1"/>
</dbReference>
<dbReference type="PANTHER" id="PTHR30514">
    <property type="entry name" value="GLUCOKINASE"/>
    <property type="match status" value="1"/>
</dbReference>
<dbReference type="InterPro" id="IPR000281">
    <property type="entry name" value="HTH_RpiR"/>
</dbReference>
<protein>
    <submittedName>
        <fullName evidence="6">RpiR family transcriptional regulator</fullName>
    </submittedName>
</protein>
<name>A0A2T5RN22_9FIRM</name>
<dbReference type="OrthoDB" id="3684496at2"/>
<dbReference type="AlphaFoldDB" id="A0A2T5RN22"/>
<dbReference type="GO" id="GO:0003677">
    <property type="term" value="F:DNA binding"/>
    <property type="evidence" value="ECO:0007669"/>
    <property type="project" value="UniProtKB-KW"/>
</dbReference>
<evidence type="ECO:0000313" key="6">
    <source>
        <dbReference type="EMBL" id="PTW00888.1"/>
    </source>
</evidence>
<keyword evidence="1" id="KW-0805">Transcription regulation</keyword>
<reference evidence="6 7" key="1">
    <citation type="submission" date="2018-04" db="EMBL/GenBank/DDBJ databases">
        <title>Subsurface microbial communities from deep shales in Ohio and West Virginia, USA.</title>
        <authorList>
            <person name="Wrighton K."/>
        </authorList>
    </citation>
    <scope>NUCLEOTIDE SEQUENCE [LARGE SCALE GENOMIC DNA]</scope>
    <source>
        <strain evidence="6 7">WC1</strain>
    </source>
</reference>
<keyword evidence="2" id="KW-0238">DNA-binding</keyword>
<dbReference type="PANTHER" id="PTHR30514:SF1">
    <property type="entry name" value="HTH-TYPE TRANSCRIPTIONAL REGULATOR HEXR-RELATED"/>
    <property type="match status" value="1"/>
</dbReference>
<evidence type="ECO:0000259" key="4">
    <source>
        <dbReference type="PROSITE" id="PS51071"/>
    </source>
</evidence>
<keyword evidence="3" id="KW-0804">Transcription</keyword>
<evidence type="ECO:0000256" key="3">
    <source>
        <dbReference type="ARBA" id="ARBA00023163"/>
    </source>
</evidence>
<evidence type="ECO:0000259" key="5">
    <source>
        <dbReference type="PROSITE" id="PS51464"/>
    </source>
</evidence>
<evidence type="ECO:0000256" key="2">
    <source>
        <dbReference type="ARBA" id="ARBA00023125"/>
    </source>
</evidence>
<dbReference type="Gene3D" id="1.10.10.10">
    <property type="entry name" value="Winged helix-like DNA-binding domain superfamily/Winged helix DNA-binding domain"/>
    <property type="match status" value="1"/>
</dbReference>
<dbReference type="InterPro" id="IPR001347">
    <property type="entry name" value="SIS_dom"/>
</dbReference>
<dbReference type="Proteomes" id="UP000244089">
    <property type="component" value="Unassembled WGS sequence"/>
</dbReference>
<dbReference type="GO" id="GO:0003700">
    <property type="term" value="F:DNA-binding transcription factor activity"/>
    <property type="evidence" value="ECO:0007669"/>
    <property type="project" value="InterPro"/>
</dbReference>
<feature type="domain" description="SIS" evidence="5">
    <location>
        <begin position="129"/>
        <end position="269"/>
    </location>
</feature>
<sequence length="288" mass="32325">MNAKRKFPHGILRINSYLEQLKPAEKRVAQYILDNYEEVIHLSITKLARAADVSEATVVKFCQHIGYSGYQELKIMLAQVEQSGEQERIYGEIEADDEIEEIIDKIFQIYDHSFQNTKKLLKQSNIKEAIDLLINARRIFFFGFGASGIVAEDSELKFKRINYNAEALIDNHRQKTMASLLSAEDLVVAISDSGRTRELMESLNIARNAGAKIMAITSNMGSPVTEIADTILLTSSKETPFRGSALASRMAQLAVIDVLFLGAAADKYDQTLEALDKTRVVMQDSRIK</sequence>
<dbReference type="PROSITE" id="PS51071">
    <property type="entry name" value="HTH_RPIR"/>
    <property type="match status" value="1"/>
</dbReference>
<gene>
    <name evidence="6" type="ORF">C8C76_10644</name>
</gene>
<evidence type="ECO:0000313" key="7">
    <source>
        <dbReference type="Proteomes" id="UP000244089"/>
    </source>
</evidence>
<dbReference type="Pfam" id="PF01380">
    <property type="entry name" value="SIS"/>
    <property type="match status" value="1"/>
</dbReference>
<dbReference type="EMBL" id="QAXS01000006">
    <property type="protein sequence ID" value="PTW00888.1"/>
    <property type="molecule type" value="Genomic_DNA"/>
</dbReference>
<comment type="caution">
    <text evidence="6">The sequence shown here is derived from an EMBL/GenBank/DDBJ whole genome shotgun (WGS) entry which is preliminary data.</text>
</comment>
<dbReference type="InterPro" id="IPR036388">
    <property type="entry name" value="WH-like_DNA-bd_sf"/>
</dbReference>